<evidence type="ECO:0000256" key="1">
    <source>
        <dbReference type="SAM" id="MobiDB-lite"/>
    </source>
</evidence>
<dbReference type="Proteomes" id="UP000501690">
    <property type="component" value="Linkage Group LG1"/>
</dbReference>
<organism evidence="3 4">
    <name type="scientific">Vigna unguiculata</name>
    <name type="common">Cowpea</name>
    <dbReference type="NCBI Taxonomy" id="3917"/>
    <lineage>
        <taxon>Eukaryota</taxon>
        <taxon>Viridiplantae</taxon>
        <taxon>Streptophyta</taxon>
        <taxon>Embryophyta</taxon>
        <taxon>Tracheophyta</taxon>
        <taxon>Spermatophyta</taxon>
        <taxon>Magnoliopsida</taxon>
        <taxon>eudicotyledons</taxon>
        <taxon>Gunneridae</taxon>
        <taxon>Pentapetalae</taxon>
        <taxon>rosids</taxon>
        <taxon>fabids</taxon>
        <taxon>Fabales</taxon>
        <taxon>Fabaceae</taxon>
        <taxon>Papilionoideae</taxon>
        <taxon>50 kb inversion clade</taxon>
        <taxon>NPAAA clade</taxon>
        <taxon>indigoferoid/millettioid clade</taxon>
        <taxon>Phaseoleae</taxon>
        <taxon>Vigna</taxon>
    </lineage>
</organism>
<feature type="compositionally biased region" description="Polar residues" evidence="1">
    <location>
        <begin position="9"/>
        <end position="18"/>
    </location>
</feature>
<keyword evidence="4" id="KW-1185">Reference proteome</keyword>
<protein>
    <submittedName>
        <fullName evidence="3">Uncharacterized protein</fullName>
    </submittedName>
</protein>
<sequence>MRSLIGMSSYPNTSLSPQQEDEIQFSDDNNFALHGKILLLVFLSVFFLLFIFVLMIPWLRKRRGSHDSGTEEDSNIESQNNNPSTPSHNCFRRRRKEDVTLFTQET</sequence>
<evidence type="ECO:0000256" key="2">
    <source>
        <dbReference type="SAM" id="Phobius"/>
    </source>
</evidence>
<feature type="region of interest" description="Disordered" evidence="1">
    <location>
        <begin position="1"/>
        <end position="21"/>
    </location>
</feature>
<name>A0A4D6KMA1_VIGUN</name>
<dbReference type="AlphaFoldDB" id="A0A4D6KMA1"/>
<gene>
    <name evidence="3" type="ORF">DEO72_LG1g1438</name>
</gene>
<accession>A0A4D6KMA1</accession>
<evidence type="ECO:0000313" key="4">
    <source>
        <dbReference type="Proteomes" id="UP000501690"/>
    </source>
</evidence>
<feature type="compositionally biased region" description="Polar residues" evidence="1">
    <location>
        <begin position="76"/>
        <end position="88"/>
    </location>
</feature>
<keyword evidence="2" id="KW-1133">Transmembrane helix</keyword>
<proteinExistence type="predicted"/>
<feature type="region of interest" description="Disordered" evidence="1">
    <location>
        <begin position="63"/>
        <end position="106"/>
    </location>
</feature>
<keyword evidence="2" id="KW-0472">Membrane</keyword>
<dbReference type="EMBL" id="CP039345">
    <property type="protein sequence ID" value="QCD77810.1"/>
    <property type="molecule type" value="Genomic_DNA"/>
</dbReference>
<feature type="transmembrane region" description="Helical" evidence="2">
    <location>
        <begin position="37"/>
        <end position="59"/>
    </location>
</feature>
<evidence type="ECO:0000313" key="3">
    <source>
        <dbReference type="EMBL" id="QCD77810.1"/>
    </source>
</evidence>
<keyword evidence="2" id="KW-0812">Transmembrane</keyword>
<reference evidence="3 4" key="1">
    <citation type="submission" date="2019-04" db="EMBL/GenBank/DDBJ databases">
        <title>An improved genome assembly and genetic linkage map for asparagus bean, Vigna unguiculata ssp. sesquipedialis.</title>
        <authorList>
            <person name="Xia Q."/>
            <person name="Zhang R."/>
            <person name="Dong Y."/>
        </authorList>
    </citation>
    <scope>NUCLEOTIDE SEQUENCE [LARGE SCALE GENOMIC DNA]</scope>
    <source>
        <tissue evidence="3">Leaf</tissue>
    </source>
</reference>